<evidence type="ECO:0000259" key="8">
    <source>
        <dbReference type="Pfam" id="PF22290"/>
    </source>
</evidence>
<keyword evidence="1" id="KW-0285">Flavoprotein</keyword>
<evidence type="ECO:0000313" key="10">
    <source>
        <dbReference type="Proteomes" id="UP001159257"/>
    </source>
</evidence>
<keyword evidence="4" id="KW-0560">Oxidoreductase</keyword>
<proteinExistence type="predicted"/>
<dbReference type="Proteomes" id="UP001159257">
    <property type="component" value="Unassembled WGS sequence"/>
</dbReference>
<dbReference type="NCBIfam" id="NF041259">
    <property type="entry name" value="mono_DmmA_fam"/>
    <property type="match status" value="1"/>
</dbReference>
<comment type="caution">
    <text evidence="9">The sequence shown here is derived from an EMBL/GenBank/DDBJ whole genome shotgun (WGS) entry which is preliminary data.</text>
</comment>
<dbReference type="InterPro" id="IPR054582">
    <property type="entry name" value="DmmA-like_N"/>
</dbReference>
<sequence>MQIDPSIKSRPTYQAPMLEEPAGLQLFVCQPEARGLLEPLYQQCASAQAQWVLADEETGTEALLASLQQMLVNVPVSTRLYVAGHEGFLWDVRNLALEAGLVDEQIQLAPPVSRGRRLFCTHCYTLMEGVEASPHSCSGCGRLLLVRDHFSRLHGAYVGVQINAEDPSELPEQEVLQ</sequence>
<evidence type="ECO:0000256" key="6">
    <source>
        <dbReference type="ARBA" id="ARBA00023014"/>
    </source>
</evidence>
<evidence type="ECO:0000256" key="2">
    <source>
        <dbReference type="ARBA" id="ARBA00022714"/>
    </source>
</evidence>
<keyword evidence="10" id="KW-1185">Reference proteome</keyword>
<feature type="domain" description="Dimethylamine monooxygenase subunit DmmA-like C-terminal" evidence="7">
    <location>
        <begin position="117"/>
        <end position="160"/>
    </location>
</feature>
<gene>
    <name evidence="9" type="ORF">SAMN04487964_110138</name>
</gene>
<protein>
    <recommendedName>
        <fullName evidence="11">C2H2-type domain-containing protein</fullName>
    </recommendedName>
</protein>
<dbReference type="InterPro" id="IPR048037">
    <property type="entry name" value="DmmA-like_C"/>
</dbReference>
<reference evidence="9 10" key="1">
    <citation type="submission" date="2017-05" db="EMBL/GenBank/DDBJ databases">
        <authorList>
            <person name="Varghese N."/>
            <person name="Submissions S."/>
        </authorList>
    </citation>
    <scope>NUCLEOTIDE SEQUENCE [LARGE SCALE GENOMIC DNA]</scope>
    <source>
        <strain evidence="9 10">CGMCC 1.7287</strain>
    </source>
</reference>
<evidence type="ECO:0000256" key="1">
    <source>
        <dbReference type="ARBA" id="ARBA00022630"/>
    </source>
</evidence>
<keyword evidence="5" id="KW-0408">Iron</keyword>
<evidence type="ECO:0000256" key="4">
    <source>
        <dbReference type="ARBA" id="ARBA00023002"/>
    </source>
</evidence>
<keyword evidence="2" id="KW-0001">2Fe-2S</keyword>
<evidence type="ECO:0000259" key="7">
    <source>
        <dbReference type="Pfam" id="PF22289"/>
    </source>
</evidence>
<name>A0ABY1S1X2_9GAMM</name>
<keyword evidence="6" id="KW-0411">Iron-sulfur</keyword>
<evidence type="ECO:0000313" key="9">
    <source>
        <dbReference type="EMBL" id="SMR75600.1"/>
    </source>
</evidence>
<dbReference type="EMBL" id="FXWV01000010">
    <property type="protein sequence ID" value="SMR75600.1"/>
    <property type="molecule type" value="Genomic_DNA"/>
</dbReference>
<keyword evidence="3" id="KW-0479">Metal-binding</keyword>
<accession>A0ABY1S1X2</accession>
<evidence type="ECO:0000256" key="5">
    <source>
        <dbReference type="ARBA" id="ARBA00023004"/>
    </source>
</evidence>
<evidence type="ECO:0008006" key="11">
    <source>
        <dbReference type="Google" id="ProtNLM"/>
    </source>
</evidence>
<feature type="domain" description="Dimethylamine monooxygenase subunit DmmA-like N-terminal" evidence="8">
    <location>
        <begin position="60"/>
        <end position="106"/>
    </location>
</feature>
<dbReference type="Pfam" id="PF22290">
    <property type="entry name" value="DmmA-like_N"/>
    <property type="match status" value="1"/>
</dbReference>
<dbReference type="Pfam" id="PF22289">
    <property type="entry name" value="DmmA-like_C"/>
    <property type="match status" value="1"/>
</dbReference>
<dbReference type="RefSeq" id="WP_239041034.1">
    <property type="nucleotide sequence ID" value="NZ_BAAAEY010000010.1"/>
</dbReference>
<organism evidence="9 10">
    <name type="scientific">Marinobacterium sediminicola</name>
    <dbReference type="NCBI Taxonomy" id="518898"/>
    <lineage>
        <taxon>Bacteria</taxon>
        <taxon>Pseudomonadati</taxon>
        <taxon>Pseudomonadota</taxon>
        <taxon>Gammaproteobacteria</taxon>
        <taxon>Oceanospirillales</taxon>
        <taxon>Oceanospirillaceae</taxon>
        <taxon>Marinobacterium</taxon>
    </lineage>
</organism>
<evidence type="ECO:0000256" key="3">
    <source>
        <dbReference type="ARBA" id="ARBA00022723"/>
    </source>
</evidence>